<dbReference type="PANTHER" id="PTHR45831">
    <property type="entry name" value="LD24721P"/>
    <property type="match status" value="1"/>
</dbReference>
<evidence type="ECO:0000256" key="1">
    <source>
        <dbReference type="ARBA" id="ARBA00022737"/>
    </source>
</evidence>
<dbReference type="SUPFAM" id="SSF48452">
    <property type="entry name" value="TPR-like"/>
    <property type="match status" value="1"/>
</dbReference>
<dbReference type="InterPro" id="IPR011990">
    <property type="entry name" value="TPR-like_helical_dom_sf"/>
</dbReference>
<dbReference type="Proteomes" id="UP000053424">
    <property type="component" value="Unassembled WGS sequence"/>
</dbReference>
<reference evidence="4" key="2">
    <citation type="submission" date="2015-01" db="EMBL/GenBank/DDBJ databases">
        <title>Evolutionary Origins and Diversification of the Mycorrhizal Mutualists.</title>
        <authorList>
            <consortium name="DOE Joint Genome Institute"/>
            <consortium name="Mycorrhizal Genomics Consortium"/>
            <person name="Kohler A."/>
            <person name="Kuo A."/>
            <person name="Nagy L.G."/>
            <person name="Floudas D."/>
            <person name="Copeland A."/>
            <person name="Barry K.W."/>
            <person name="Cichocki N."/>
            <person name="Veneault-Fourrey C."/>
            <person name="LaButti K."/>
            <person name="Lindquist E.A."/>
            <person name="Lipzen A."/>
            <person name="Lundell T."/>
            <person name="Morin E."/>
            <person name="Murat C."/>
            <person name="Riley R."/>
            <person name="Ohm R."/>
            <person name="Sun H."/>
            <person name="Tunlid A."/>
            <person name="Henrissat B."/>
            <person name="Grigoriev I.V."/>
            <person name="Hibbett D.S."/>
            <person name="Martin F."/>
        </authorList>
    </citation>
    <scope>NUCLEOTIDE SEQUENCE [LARGE SCALE GENOMIC DNA]</scope>
    <source>
        <strain evidence="4">h7</strain>
    </source>
</reference>
<dbReference type="EMBL" id="KN831770">
    <property type="protein sequence ID" value="KIM46890.1"/>
    <property type="molecule type" value="Genomic_DNA"/>
</dbReference>
<dbReference type="HOGENOM" id="CLU_058859_0_0_1"/>
<evidence type="ECO:0000256" key="2">
    <source>
        <dbReference type="ARBA" id="ARBA00022803"/>
    </source>
</evidence>
<keyword evidence="4" id="KW-1185">Reference proteome</keyword>
<dbReference type="InterPro" id="IPR047150">
    <property type="entry name" value="SGT"/>
</dbReference>
<proteinExistence type="predicted"/>
<reference evidence="3 4" key="1">
    <citation type="submission" date="2014-04" db="EMBL/GenBank/DDBJ databases">
        <authorList>
            <consortium name="DOE Joint Genome Institute"/>
            <person name="Kuo A."/>
            <person name="Gay G."/>
            <person name="Dore J."/>
            <person name="Kohler A."/>
            <person name="Nagy L.G."/>
            <person name="Floudas D."/>
            <person name="Copeland A."/>
            <person name="Barry K.W."/>
            <person name="Cichocki N."/>
            <person name="Veneault-Fourrey C."/>
            <person name="LaButti K."/>
            <person name="Lindquist E.A."/>
            <person name="Lipzen A."/>
            <person name="Lundell T."/>
            <person name="Morin E."/>
            <person name="Murat C."/>
            <person name="Sun H."/>
            <person name="Tunlid A."/>
            <person name="Henrissat B."/>
            <person name="Grigoriev I.V."/>
            <person name="Hibbett D.S."/>
            <person name="Martin F."/>
            <person name="Nordberg H.P."/>
            <person name="Cantor M.N."/>
            <person name="Hua S.X."/>
        </authorList>
    </citation>
    <scope>NUCLEOTIDE SEQUENCE [LARGE SCALE GENOMIC DNA]</scope>
    <source>
        <strain evidence="4">h7</strain>
    </source>
</reference>
<dbReference type="Gene3D" id="1.25.40.10">
    <property type="entry name" value="Tetratricopeptide repeat domain"/>
    <property type="match status" value="1"/>
</dbReference>
<dbReference type="GO" id="GO:0006620">
    <property type="term" value="P:post-translational protein targeting to endoplasmic reticulum membrane"/>
    <property type="evidence" value="ECO:0007669"/>
    <property type="project" value="TreeGrafter"/>
</dbReference>
<protein>
    <submittedName>
        <fullName evidence="3">Uncharacterized protein</fullName>
    </submittedName>
</protein>
<dbReference type="AlphaFoldDB" id="A0A0C3CDN5"/>
<organism evidence="3 4">
    <name type="scientific">Hebeloma cylindrosporum</name>
    <dbReference type="NCBI Taxonomy" id="76867"/>
    <lineage>
        <taxon>Eukaryota</taxon>
        <taxon>Fungi</taxon>
        <taxon>Dikarya</taxon>
        <taxon>Basidiomycota</taxon>
        <taxon>Agaricomycotina</taxon>
        <taxon>Agaricomycetes</taxon>
        <taxon>Agaricomycetidae</taxon>
        <taxon>Agaricales</taxon>
        <taxon>Agaricineae</taxon>
        <taxon>Hymenogastraceae</taxon>
        <taxon>Hebeloma</taxon>
    </lineage>
</organism>
<dbReference type="PANTHER" id="PTHR45831:SF2">
    <property type="entry name" value="LD24721P"/>
    <property type="match status" value="1"/>
</dbReference>
<keyword evidence="1" id="KW-0677">Repeat</keyword>
<keyword evidence="2" id="KW-0802">TPR repeat</keyword>
<gene>
    <name evidence="3" type="ORF">M413DRAFT_440462</name>
</gene>
<name>A0A0C3CDN5_HEBCY</name>
<sequence length="440" mass="49955">MASSSLTPDLDQELDEESELREYRKAMSAIGRKFTPDPLTGEVEFTDIIRYIDTHVDDPDVQRFFSMSERRSERKKEVRIQALANFDINKLRVVPGTSWCISLEYAGLTTDERQDDKWDISKSKTKVKPEGEPQQQFQLFCYIREGPGTDAGDNSRHVDEFIGLPTSKQIEDFVKVSMASPVECYEPSIPSLLGFSHNLTQHEASLKPFLDSLPWNCRYIFEPTELKNRLSDKHYEMGKRGFRQYIEHATAIKDAGNAAYARNDPAEAITQYARAIEVLEKLLLKSISEEEERDRETRALVAVLWANSSAAKMLEAPGYETNLEDAKSHAENAITSDPGYAKGYIRLSHAHERLGNLSGAKDALVRGLRLKALENHFGLADHLIFLQTDKKGLPQSKDEFELWLKNVLLDDQESAERMRDLGGAWKTRCRIHGKTVGVDL</sequence>
<dbReference type="GO" id="GO:0072380">
    <property type="term" value="C:TRC complex"/>
    <property type="evidence" value="ECO:0007669"/>
    <property type="project" value="TreeGrafter"/>
</dbReference>
<dbReference type="GO" id="GO:0016020">
    <property type="term" value="C:membrane"/>
    <property type="evidence" value="ECO:0007669"/>
    <property type="project" value="TreeGrafter"/>
</dbReference>
<dbReference type="OrthoDB" id="2942533at2759"/>
<accession>A0A0C3CDN5</accession>
<dbReference type="GO" id="GO:0060090">
    <property type="term" value="F:molecular adaptor activity"/>
    <property type="evidence" value="ECO:0007669"/>
    <property type="project" value="TreeGrafter"/>
</dbReference>
<evidence type="ECO:0000313" key="4">
    <source>
        <dbReference type="Proteomes" id="UP000053424"/>
    </source>
</evidence>
<evidence type="ECO:0000313" key="3">
    <source>
        <dbReference type="EMBL" id="KIM46890.1"/>
    </source>
</evidence>